<organism evidence="2 3">
    <name type="scientific">Plasmodium falciparum RAJ116</name>
    <dbReference type="NCBI Taxonomy" id="580058"/>
    <lineage>
        <taxon>Eukaryota</taxon>
        <taxon>Sar</taxon>
        <taxon>Alveolata</taxon>
        <taxon>Apicomplexa</taxon>
        <taxon>Aconoidasida</taxon>
        <taxon>Haemosporida</taxon>
        <taxon>Plasmodiidae</taxon>
        <taxon>Plasmodium</taxon>
        <taxon>Plasmodium (Laverania)</taxon>
    </lineage>
</organism>
<dbReference type="Gene3D" id="3.90.550.10">
    <property type="entry name" value="Spore Coat Polysaccharide Biosynthesis Protein SpsA, Chain A"/>
    <property type="match status" value="1"/>
</dbReference>
<dbReference type="EMBL" id="GG664385">
    <property type="protein sequence ID" value="KNC37106.1"/>
    <property type="molecule type" value="Genomic_DNA"/>
</dbReference>
<dbReference type="PANTHER" id="PTHR22572">
    <property type="entry name" value="SUGAR-1-PHOSPHATE GUANYL TRANSFERASE"/>
    <property type="match status" value="1"/>
</dbReference>
<gene>
    <name evidence="2" type="ORF">PFLG_02416</name>
</gene>
<dbReference type="Proteomes" id="UP000054566">
    <property type="component" value="Unassembled WGS sequence"/>
</dbReference>
<dbReference type="GO" id="GO:0016740">
    <property type="term" value="F:transferase activity"/>
    <property type="evidence" value="ECO:0007669"/>
    <property type="project" value="UniProtKB-KW"/>
</dbReference>
<accession>A0A0L0CY42</accession>
<dbReference type="AlphaFoldDB" id="A0A0L0CY42"/>
<keyword evidence="2" id="KW-0808">Transferase</keyword>
<reference evidence="3" key="2">
    <citation type="submission" date="2015-07" db="EMBL/GenBank/DDBJ databases">
        <title>The genome sequence of Plasmodium falciparum RAJ116.</title>
        <authorList>
            <consortium name="The Broad Institute Genome Sequencing Platform"/>
            <person name="Volkman S.K."/>
            <person name="Neafsey D.E."/>
            <person name="Dash A.P."/>
            <person name="Chitnis C.E."/>
            <person name="Hartl D.L."/>
            <person name="Young S.K."/>
            <person name="Kodira C.D."/>
            <person name="Zeng Q."/>
            <person name="Koehrsen M."/>
            <person name="Godfrey P."/>
            <person name="Alvarado L."/>
            <person name="Berlin A."/>
            <person name="Borenstein D."/>
            <person name="Chen Z."/>
            <person name="Engels R."/>
            <person name="Freedman E."/>
            <person name="Gellesch M."/>
            <person name="Goldberg J."/>
            <person name="Griggs A."/>
            <person name="Gujja S."/>
            <person name="Heiman D."/>
            <person name="Hepburn T."/>
            <person name="Howarth C."/>
            <person name="Jen D."/>
            <person name="Larson L."/>
            <person name="Lewis B."/>
            <person name="Mehta T."/>
            <person name="Park D."/>
            <person name="Pearson M."/>
            <person name="Roberts A."/>
            <person name="Saif S."/>
            <person name="Shea T."/>
            <person name="Shenoy N."/>
            <person name="Sisk P."/>
            <person name="Stolte C."/>
            <person name="Sykes S."/>
            <person name="Walk T."/>
            <person name="White J."/>
            <person name="Yandava C."/>
            <person name="Wirth D.F."/>
            <person name="Nusbaum C."/>
            <person name="Birren B."/>
        </authorList>
    </citation>
    <scope>NUCLEOTIDE SEQUENCE [LARGE SCALE GENOMIC DNA]</scope>
    <source>
        <strain evidence="3">RAJ116</strain>
    </source>
</reference>
<evidence type="ECO:0000313" key="2">
    <source>
        <dbReference type="EMBL" id="KNC37106.1"/>
    </source>
</evidence>
<reference evidence="3" key="1">
    <citation type="submission" date="2015-07" db="EMBL/GenBank/DDBJ databases">
        <title>Annotation of Plasmodium falciparum RAJ116.</title>
        <authorList>
            <consortium name="The Broad Institute Genome Sequencing Platform"/>
            <person name="Volkman S.K."/>
            <person name="Neafsey D.E."/>
            <person name="Dash A.P."/>
            <person name="Chitnis C.E."/>
            <person name="Hartl D.L."/>
            <person name="Young S.K."/>
            <person name="Zeng Q."/>
            <person name="Koehrsen M."/>
            <person name="Alvarado L."/>
            <person name="Berlin A."/>
            <person name="Borenstein D."/>
            <person name="Chapman S.B."/>
            <person name="Chen Z."/>
            <person name="Engels R."/>
            <person name="Freedman E."/>
            <person name="Gellesch M."/>
            <person name="Goldberg J."/>
            <person name="Griggs A."/>
            <person name="Gujja S."/>
            <person name="Heilman E.R."/>
            <person name="Heiman D.I."/>
            <person name="Howarth C."/>
            <person name="Jen D."/>
            <person name="Larson L."/>
            <person name="Mehta T."/>
            <person name="Neiman D."/>
            <person name="Park D."/>
            <person name="Pearson M."/>
            <person name="Roberts A."/>
            <person name="Saif S."/>
            <person name="Shea T."/>
            <person name="Shenoy N."/>
            <person name="Sisk P."/>
            <person name="Stolte C."/>
            <person name="Sykes S."/>
            <person name="Walk T."/>
            <person name="White J."/>
            <person name="Yandava C."/>
            <person name="Haas B."/>
            <person name="Henn M.R."/>
            <person name="Nusbaum C."/>
            <person name="Birren B."/>
        </authorList>
    </citation>
    <scope>NUCLEOTIDE SEQUENCE [LARGE SCALE GENOMIC DNA]</scope>
    <source>
        <strain evidence="3">RAJ116</strain>
    </source>
</reference>
<dbReference type="OrthoDB" id="1733332at2759"/>
<name>A0A0L0CY42_PLAFA</name>
<dbReference type="InterPro" id="IPR005835">
    <property type="entry name" value="NTP_transferase_dom"/>
</dbReference>
<evidence type="ECO:0000313" key="3">
    <source>
        <dbReference type="Proteomes" id="UP000054566"/>
    </source>
</evidence>
<dbReference type="InterPro" id="IPR029044">
    <property type="entry name" value="Nucleotide-diphossugar_trans"/>
</dbReference>
<dbReference type="SUPFAM" id="SSF53448">
    <property type="entry name" value="Nucleotide-diphospho-sugar transferases"/>
    <property type="match status" value="1"/>
</dbReference>
<proteinExistence type="predicted"/>
<evidence type="ECO:0000259" key="1">
    <source>
        <dbReference type="Pfam" id="PF00483"/>
    </source>
</evidence>
<feature type="domain" description="Nucleotidyl transferase" evidence="1">
    <location>
        <begin position="2"/>
        <end position="79"/>
    </location>
</feature>
<dbReference type="Pfam" id="PF00483">
    <property type="entry name" value="NTP_transferase"/>
    <property type="match status" value="1"/>
</dbReference>
<dbReference type="InterPro" id="IPR050486">
    <property type="entry name" value="Mannose-1P_guanyltransferase"/>
</dbReference>
<protein>
    <submittedName>
        <fullName evidence="2">Mannose-1-phosphate guanyltransferase</fullName>
    </submittedName>
</protein>
<sequence>MITKFEEKPLVPKSSLIKAGIYFLNKQILNFFPQRNCSLKKEIFPKLAGDNMLYFYQLKNFWADIGKPLNFLKGQSLYLENLKERKFEKHMLLNPLLIYYSLNENHTKNVLHNNLFVTFENIDQLNKFNENEKNSFY</sequence>